<protein>
    <recommendedName>
        <fullName evidence="1">F-box domain-containing protein</fullName>
    </recommendedName>
</protein>
<dbReference type="Gene3D" id="1.20.1280.50">
    <property type="match status" value="1"/>
</dbReference>
<dbReference type="AlphaFoldDB" id="A0AAD8R507"/>
<sequence>MEDLTRLLPPDVLADVLRRLDSPRRLAASRCVCKAWRGVVDAYRLLRTDLLPLSLGGIFTYIHGTDLPKYFSPVSSETIAPFDYLGTHDVESLTIMQHCNGLLLLGEEEVRVLNPATRQWACLPSPPPMFTPCMEGAHEIISSCTTDHDMYLVFDPMMSSEFKIFLIKYVPNHPSPDCNQLAKPEVHAREWPPSTFVFLVFSSETMEWEEKPFIREGDAAGTVGHMFQVDTPRHCYATYWRGALYVHQHDFLMRITLAGSKYQVIKLPTGLHEIEYDYSYVGKSEKGVYYTSLYGYDGLRYGYNGYGLRVWFLEESRGHMKWDLKCEVNLKPLLANFPWKCNDKPWALQHGNDDHSYTSRVLMEEKFDWGFDYYNPHEPVYIPRRYAISLLGFHPNKEVVFFHTPSKRVVAYHFDSSKIEDLGFLPTEHPGDVYISFPYMPCRTGELSDN</sequence>
<name>A0AAD8R507_LOLMU</name>
<dbReference type="SMART" id="SM00256">
    <property type="entry name" value="FBOX"/>
    <property type="match status" value="1"/>
</dbReference>
<dbReference type="Proteomes" id="UP001231189">
    <property type="component" value="Unassembled WGS sequence"/>
</dbReference>
<evidence type="ECO:0000313" key="2">
    <source>
        <dbReference type="EMBL" id="KAK1615023.1"/>
    </source>
</evidence>
<accession>A0AAD8R507</accession>
<reference evidence="2" key="1">
    <citation type="submission" date="2023-07" db="EMBL/GenBank/DDBJ databases">
        <title>A chromosome-level genome assembly of Lolium multiflorum.</title>
        <authorList>
            <person name="Chen Y."/>
            <person name="Copetti D."/>
            <person name="Kolliker R."/>
            <person name="Studer B."/>
        </authorList>
    </citation>
    <scope>NUCLEOTIDE SEQUENCE</scope>
    <source>
        <strain evidence="2">02402/16</strain>
        <tissue evidence="2">Leaf</tissue>
    </source>
</reference>
<dbReference type="PANTHER" id="PTHR34591">
    <property type="entry name" value="OS03G0653100 PROTEIN-RELATED"/>
    <property type="match status" value="1"/>
</dbReference>
<proteinExistence type="predicted"/>
<dbReference type="InterPro" id="IPR036047">
    <property type="entry name" value="F-box-like_dom_sf"/>
</dbReference>
<dbReference type="InterPro" id="IPR001810">
    <property type="entry name" value="F-box_dom"/>
</dbReference>
<dbReference type="EMBL" id="JAUUTY010000006">
    <property type="protein sequence ID" value="KAK1615023.1"/>
    <property type="molecule type" value="Genomic_DNA"/>
</dbReference>
<dbReference type="PANTHER" id="PTHR34591:SF60">
    <property type="entry name" value="OS01G0824700 PROTEIN"/>
    <property type="match status" value="1"/>
</dbReference>
<gene>
    <name evidence="2" type="ORF">QYE76_020540</name>
</gene>
<dbReference type="Pfam" id="PF12937">
    <property type="entry name" value="F-box-like"/>
    <property type="match status" value="1"/>
</dbReference>
<evidence type="ECO:0000259" key="1">
    <source>
        <dbReference type="SMART" id="SM00256"/>
    </source>
</evidence>
<dbReference type="SUPFAM" id="SSF81383">
    <property type="entry name" value="F-box domain"/>
    <property type="match status" value="1"/>
</dbReference>
<evidence type="ECO:0000313" key="3">
    <source>
        <dbReference type="Proteomes" id="UP001231189"/>
    </source>
</evidence>
<organism evidence="2 3">
    <name type="scientific">Lolium multiflorum</name>
    <name type="common">Italian ryegrass</name>
    <name type="synonym">Lolium perenne subsp. multiflorum</name>
    <dbReference type="NCBI Taxonomy" id="4521"/>
    <lineage>
        <taxon>Eukaryota</taxon>
        <taxon>Viridiplantae</taxon>
        <taxon>Streptophyta</taxon>
        <taxon>Embryophyta</taxon>
        <taxon>Tracheophyta</taxon>
        <taxon>Spermatophyta</taxon>
        <taxon>Magnoliopsida</taxon>
        <taxon>Liliopsida</taxon>
        <taxon>Poales</taxon>
        <taxon>Poaceae</taxon>
        <taxon>BOP clade</taxon>
        <taxon>Pooideae</taxon>
        <taxon>Poodae</taxon>
        <taxon>Poeae</taxon>
        <taxon>Poeae Chloroplast Group 2 (Poeae type)</taxon>
        <taxon>Loliodinae</taxon>
        <taxon>Loliinae</taxon>
        <taxon>Lolium</taxon>
    </lineage>
</organism>
<comment type="caution">
    <text evidence="2">The sequence shown here is derived from an EMBL/GenBank/DDBJ whole genome shotgun (WGS) entry which is preliminary data.</text>
</comment>
<feature type="domain" description="F-box" evidence="1">
    <location>
        <begin position="8"/>
        <end position="48"/>
    </location>
</feature>
<keyword evidence="3" id="KW-1185">Reference proteome</keyword>